<gene>
    <name evidence="5" type="ORF">X798_04505</name>
</gene>
<evidence type="ECO:0000313" key="6">
    <source>
        <dbReference type="Proteomes" id="UP000242913"/>
    </source>
</evidence>
<feature type="compositionally biased region" description="Pro residues" evidence="2">
    <location>
        <begin position="97"/>
        <end position="107"/>
    </location>
</feature>
<feature type="compositionally biased region" description="Pro residues" evidence="2">
    <location>
        <begin position="228"/>
        <end position="249"/>
    </location>
</feature>
<evidence type="ECO:0000313" key="5">
    <source>
        <dbReference type="EMBL" id="OZC08445.1"/>
    </source>
</evidence>
<dbReference type="InterPro" id="IPR002486">
    <property type="entry name" value="Col_cuticle_N"/>
</dbReference>
<keyword evidence="3" id="KW-1133">Transmembrane helix</keyword>
<evidence type="ECO:0000256" key="3">
    <source>
        <dbReference type="SAM" id="Phobius"/>
    </source>
</evidence>
<reference evidence="5 6" key="1">
    <citation type="submission" date="2015-12" db="EMBL/GenBank/DDBJ databases">
        <title>Draft genome of the nematode, Onchocerca flexuosa.</title>
        <authorList>
            <person name="Mitreva M."/>
        </authorList>
    </citation>
    <scope>NUCLEOTIDE SEQUENCE [LARGE SCALE GENOMIC DNA]</scope>
    <source>
        <strain evidence="5">Red Deer</strain>
    </source>
</reference>
<proteinExistence type="predicted"/>
<dbReference type="EMBL" id="KZ270008">
    <property type="protein sequence ID" value="OZC08445.1"/>
    <property type="molecule type" value="Genomic_DNA"/>
</dbReference>
<keyword evidence="1" id="KW-0677">Repeat</keyword>
<dbReference type="AlphaFoldDB" id="A0A238BUR6"/>
<protein>
    <submittedName>
        <fullName evidence="5">Nematode cuticle collagen domain protein</fullName>
    </submittedName>
</protein>
<feature type="domain" description="Nematode cuticle collagen N-terminal" evidence="4">
    <location>
        <begin position="5"/>
        <end position="57"/>
    </location>
</feature>
<dbReference type="Pfam" id="PF01484">
    <property type="entry name" value="Col_cuticle_N"/>
    <property type="match status" value="1"/>
</dbReference>
<dbReference type="SMART" id="SM01088">
    <property type="entry name" value="Col_cuticle_N"/>
    <property type="match status" value="1"/>
</dbReference>
<dbReference type="OrthoDB" id="5872223at2759"/>
<dbReference type="Pfam" id="PF01391">
    <property type="entry name" value="Collagen"/>
    <property type="match status" value="1"/>
</dbReference>
<sequence>MGTQLLINIASFASGLVIVTSLIIVGILFQNINNFYYEILGDMDEFKVLANDAWDEMMSVNMASAVKKQSNALALDFKRRQKRRAICACALQPLRCPPGPVGPPGDPGLPGEPGERGLDGKPGAPGIAISTGIDTRGGCIACPPGPVGPPGPLGEAGPPGPPGIPGKPGIDGMGQPGPPGEPGDVGAPGLPGKEGLPGAPGSPGVRVHKTPGPKGPPGPMGPAGEPGAPGPIAGPGPVGPVGPPGPPGQPGTAGVPGQPGEPGAPGVPGGDGAYCPCPPRSAKTVAVHEAESPAPRKYATGPRMNTASRRRHRLVKARKLLRQVQ</sequence>
<dbReference type="PANTHER" id="PTHR24637:SF236">
    <property type="entry name" value="NEMATODE CUTICLE COLLAGEN N-TERMINAL DOMAIN-CONTAINING PROTEIN"/>
    <property type="match status" value="1"/>
</dbReference>
<feature type="compositionally biased region" description="Pro residues" evidence="2">
    <location>
        <begin position="143"/>
        <end position="165"/>
    </location>
</feature>
<dbReference type="GO" id="GO:0005581">
    <property type="term" value="C:collagen trimer"/>
    <property type="evidence" value="ECO:0007669"/>
    <property type="project" value="UniProtKB-KW"/>
</dbReference>
<feature type="transmembrane region" description="Helical" evidence="3">
    <location>
        <begin position="6"/>
        <end position="29"/>
    </location>
</feature>
<feature type="region of interest" description="Disordered" evidence="2">
    <location>
        <begin position="141"/>
        <end position="312"/>
    </location>
</feature>
<keyword evidence="5" id="KW-0176">Collagen</keyword>
<keyword evidence="3" id="KW-0812">Transmembrane</keyword>
<organism evidence="5 6">
    <name type="scientific">Onchocerca flexuosa</name>
    <dbReference type="NCBI Taxonomy" id="387005"/>
    <lineage>
        <taxon>Eukaryota</taxon>
        <taxon>Metazoa</taxon>
        <taxon>Ecdysozoa</taxon>
        <taxon>Nematoda</taxon>
        <taxon>Chromadorea</taxon>
        <taxon>Rhabditida</taxon>
        <taxon>Spirurina</taxon>
        <taxon>Spiruromorpha</taxon>
        <taxon>Filarioidea</taxon>
        <taxon>Onchocercidae</taxon>
        <taxon>Onchocerca</taxon>
    </lineage>
</organism>
<evidence type="ECO:0000256" key="2">
    <source>
        <dbReference type="SAM" id="MobiDB-lite"/>
    </source>
</evidence>
<feature type="region of interest" description="Disordered" evidence="2">
    <location>
        <begin position="97"/>
        <end position="128"/>
    </location>
</feature>
<dbReference type="GO" id="GO:0042302">
    <property type="term" value="F:structural constituent of cuticle"/>
    <property type="evidence" value="ECO:0007669"/>
    <property type="project" value="InterPro"/>
</dbReference>
<keyword evidence="3" id="KW-0472">Membrane</keyword>
<dbReference type="Proteomes" id="UP000242913">
    <property type="component" value="Unassembled WGS sequence"/>
</dbReference>
<accession>A0A238BUR6</accession>
<evidence type="ECO:0000259" key="4">
    <source>
        <dbReference type="SMART" id="SM01088"/>
    </source>
</evidence>
<name>A0A238BUR6_9BILA</name>
<evidence type="ECO:0000256" key="1">
    <source>
        <dbReference type="ARBA" id="ARBA00022737"/>
    </source>
</evidence>
<dbReference type="InterPro" id="IPR008160">
    <property type="entry name" value="Collagen"/>
</dbReference>
<keyword evidence="6" id="KW-1185">Reference proteome</keyword>
<dbReference type="PANTHER" id="PTHR24637">
    <property type="entry name" value="COLLAGEN"/>
    <property type="match status" value="1"/>
</dbReference>